<sequence length="148" mass="16745">MTRVLSLKHEHNHQPKEDELIQHHHHDAASSSKASENVKQEVRLDAPMEDEQLTDVSPSGAGAESIEIKQEPNIKAEANLEQWTVHSPVEVLLECGKNSLSGKSVPLELEDDDLEYFKSLIPYLTKLTPELKNVFRIKARNMLEELTT</sequence>
<proteinExistence type="predicted"/>
<reference evidence="4" key="1">
    <citation type="journal article" date="2021" name="Mol. Ecol. Resour.">
        <title>Apolygus lucorum genome provides insights into omnivorousness and mesophyll feeding.</title>
        <authorList>
            <person name="Liu Y."/>
            <person name="Liu H."/>
            <person name="Wang H."/>
            <person name="Huang T."/>
            <person name="Liu B."/>
            <person name="Yang B."/>
            <person name="Yin L."/>
            <person name="Li B."/>
            <person name="Zhang Y."/>
            <person name="Zhang S."/>
            <person name="Jiang F."/>
            <person name="Zhang X."/>
            <person name="Ren Y."/>
            <person name="Wang B."/>
            <person name="Wang S."/>
            <person name="Lu Y."/>
            <person name="Wu K."/>
            <person name="Fan W."/>
            <person name="Wang G."/>
        </authorList>
    </citation>
    <scope>NUCLEOTIDE SEQUENCE</scope>
    <source>
        <strain evidence="4">12Hb</strain>
    </source>
</reference>
<evidence type="ECO:0000256" key="2">
    <source>
        <dbReference type="SAM" id="MobiDB-lite"/>
    </source>
</evidence>
<organism evidence="4 5">
    <name type="scientific">Apolygus lucorum</name>
    <name type="common">Small green plant bug</name>
    <name type="synonym">Lygocoris lucorum</name>
    <dbReference type="NCBI Taxonomy" id="248454"/>
    <lineage>
        <taxon>Eukaryota</taxon>
        <taxon>Metazoa</taxon>
        <taxon>Ecdysozoa</taxon>
        <taxon>Arthropoda</taxon>
        <taxon>Hexapoda</taxon>
        <taxon>Insecta</taxon>
        <taxon>Pterygota</taxon>
        <taxon>Neoptera</taxon>
        <taxon>Paraneoptera</taxon>
        <taxon>Hemiptera</taxon>
        <taxon>Heteroptera</taxon>
        <taxon>Panheteroptera</taxon>
        <taxon>Cimicomorpha</taxon>
        <taxon>Miridae</taxon>
        <taxon>Mirini</taxon>
        <taxon>Apolygus</taxon>
    </lineage>
</organism>
<gene>
    <name evidence="4" type="ORF">GE061_014698</name>
</gene>
<dbReference type="GO" id="GO:0003677">
    <property type="term" value="F:DNA binding"/>
    <property type="evidence" value="ECO:0007669"/>
    <property type="project" value="InterPro"/>
</dbReference>
<comment type="caution">
    <text evidence="4">The sequence shown here is derived from an EMBL/GenBank/DDBJ whole genome shotgun (WGS) entry which is preliminary data.</text>
</comment>
<feature type="domain" description="BESS" evidence="3">
    <location>
        <begin position="110"/>
        <end position="148"/>
    </location>
</feature>
<keyword evidence="5" id="KW-1185">Reference proteome</keyword>
<evidence type="ECO:0000256" key="1">
    <source>
        <dbReference type="PROSITE-ProRule" id="PRU00371"/>
    </source>
</evidence>
<evidence type="ECO:0000313" key="4">
    <source>
        <dbReference type="EMBL" id="KAF6208955.1"/>
    </source>
</evidence>
<dbReference type="Proteomes" id="UP000466442">
    <property type="component" value="Unassembled WGS sequence"/>
</dbReference>
<evidence type="ECO:0000313" key="5">
    <source>
        <dbReference type="Proteomes" id="UP000466442"/>
    </source>
</evidence>
<keyword evidence="1" id="KW-0539">Nucleus</keyword>
<feature type="region of interest" description="Disordered" evidence="2">
    <location>
        <begin position="1"/>
        <end position="69"/>
    </location>
</feature>
<dbReference type="PROSITE" id="PS51031">
    <property type="entry name" value="BESS"/>
    <property type="match status" value="1"/>
</dbReference>
<dbReference type="GO" id="GO:0005634">
    <property type="term" value="C:nucleus"/>
    <property type="evidence" value="ECO:0007669"/>
    <property type="project" value="UniProtKB-SubCell"/>
</dbReference>
<dbReference type="InterPro" id="IPR004210">
    <property type="entry name" value="BESS_motif"/>
</dbReference>
<name>A0A8S9XMZ1_APOLU</name>
<dbReference type="AlphaFoldDB" id="A0A8S9XMZ1"/>
<feature type="compositionally biased region" description="Basic and acidic residues" evidence="2">
    <location>
        <begin position="7"/>
        <end position="22"/>
    </location>
</feature>
<protein>
    <recommendedName>
        <fullName evidence="3">BESS domain-containing protein</fullName>
    </recommendedName>
</protein>
<comment type="subcellular location">
    <subcellularLocation>
        <location evidence="1">Nucleus</location>
    </subcellularLocation>
</comment>
<accession>A0A8S9XMZ1</accession>
<evidence type="ECO:0000259" key="3">
    <source>
        <dbReference type="PROSITE" id="PS51031"/>
    </source>
</evidence>
<dbReference type="EMBL" id="WIXP02000006">
    <property type="protein sequence ID" value="KAF6208955.1"/>
    <property type="molecule type" value="Genomic_DNA"/>
</dbReference>
<feature type="compositionally biased region" description="Basic and acidic residues" evidence="2">
    <location>
        <begin position="36"/>
        <end position="46"/>
    </location>
</feature>
<dbReference type="OrthoDB" id="6159213at2759"/>